<dbReference type="Proteomes" id="UP000823399">
    <property type="component" value="Unassembled WGS sequence"/>
</dbReference>
<evidence type="ECO:0000256" key="6">
    <source>
        <dbReference type="ARBA" id="ARBA00023002"/>
    </source>
</evidence>
<dbReference type="EMBL" id="JABBWM010000003">
    <property type="protein sequence ID" value="KAG2119058.1"/>
    <property type="molecule type" value="Genomic_DNA"/>
</dbReference>
<protein>
    <submittedName>
        <fullName evidence="12">Cytochrome P450</fullName>
    </submittedName>
</protein>
<comment type="caution">
    <text evidence="12">The sequence shown here is derived from an EMBL/GenBank/DDBJ whole genome shotgun (WGS) entry which is preliminary data.</text>
</comment>
<evidence type="ECO:0000256" key="9">
    <source>
        <dbReference type="PIRSR" id="PIRSR602401-1"/>
    </source>
</evidence>
<dbReference type="AlphaFoldDB" id="A0A9P7FKD1"/>
<evidence type="ECO:0000256" key="7">
    <source>
        <dbReference type="ARBA" id="ARBA00023004"/>
    </source>
</evidence>
<keyword evidence="5 9" id="KW-0479">Metal-binding</keyword>
<dbReference type="PROSITE" id="PS00086">
    <property type="entry name" value="CYTOCHROME_P450"/>
    <property type="match status" value="1"/>
</dbReference>
<feature type="binding site" description="axial binding residue" evidence="9">
    <location>
        <position position="440"/>
    </location>
    <ligand>
        <name>heme</name>
        <dbReference type="ChEBI" id="CHEBI:30413"/>
    </ligand>
    <ligandPart>
        <name>Fe</name>
        <dbReference type="ChEBI" id="CHEBI:18248"/>
    </ligandPart>
</feature>
<dbReference type="GO" id="GO:0016705">
    <property type="term" value="F:oxidoreductase activity, acting on paired donors, with incorporation or reduction of molecular oxygen"/>
    <property type="evidence" value="ECO:0007669"/>
    <property type="project" value="InterPro"/>
</dbReference>
<dbReference type="GO" id="GO:0020037">
    <property type="term" value="F:heme binding"/>
    <property type="evidence" value="ECO:0007669"/>
    <property type="project" value="InterPro"/>
</dbReference>
<feature type="transmembrane region" description="Helical" evidence="11">
    <location>
        <begin position="6"/>
        <end position="24"/>
    </location>
</feature>
<reference evidence="12" key="1">
    <citation type="journal article" date="2020" name="New Phytol.">
        <title>Comparative genomics reveals dynamic genome evolution in host specialist ectomycorrhizal fungi.</title>
        <authorList>
            <person name="Lofgren L.A."/>
            <person name="Nguyen N.H."/>
            <person name="Vilgalys R."/>
            <person name="Ruytinx J."/>
            <person name="Liao H.L."/>
            <person name="Branco S."/>
            <person name="Kuo A."/>
            <person name="LaButti K."/>
            <person name="Lipzen A."/>
            <person name="Andreopoulos W."/>
            <person name="Pangilinan J."/>
            <person name="Riley R."/>
            <person name="Hundley H."/>
            <person name="Na H."/>
            <person name="Barry K."/>
            <person name="Grigoriev I.V."/>
            <person name="Stajich J.E."/>
            <person name="Kennedy P.G."/>
        </authorList>
    </citation>
    <scope>NUCLEOTIDE SEQUENCE</scope>
    <source>
        <strain evidence="12">FC423</strain>
    </source>
</reference>
<dbReference type="RefSeq" id="XP_041299167.1">
    <property type="nucleotide sequence ID" value="XM_041443284.1"/>
</dbReference>
<evidence type="ECO:0000256" key="2">
    <source>
        <dbReference type="ARBA" id="ARBA00005179"/>
    </source>
</evidence>
<accession>A0A9P7FKD1</accession>
<keyword evidence="8 10" id="KW-0503">Monooxygenase</keyword>
<dbReference type="SUPFAM" id="SSF48264">
    <property type="entry name" value="Cytochrome P450"/>
    <property type="match status" value="1"/>
</dbReference>
<sequence>MSTLTNVVWLNSICLAGIGAYLLMRVFKKKQPAPYPPGPPGLPLVGNVLDMPQAKPWLTFMEWGQKYGDISHVEILGQHTIVLNSVKTAMDMLDHKSMVYSDRPVLPMTDEFAGWKDTLLFLPYGDRFRQYRKHLHRTIGSRAALDTYNLIEEIETHRFLKRVLTTPDQLQEHIRHTAGAIILRISYGYEVKESNDPFIGIAKRALDNFSNPNAFCDFLVEFLPFLAKVPEWLPGAGFKRLARESHEMAQEMASAPYKFAMDQMAAGIAPISCISTMFEGRTLSAEEDDVAKWSAASLYAGGSDTTVSAIHSFFLAMTLFPDVQKKAQAEIDAVVGPDRLPCLADRTSLPYIEALAKEVLRWSVVTPLGFPHGVSEDNIHDGYYIPKGSLIIANLWFMLNNPETYANPSQFNPERFLTNDGKQPEPEPRTICFGFGRRICPGLLLAEASIWLSAARSLAVFDVSKVVENGVEIPPEIDYSTGTISHPKPFKCSIKPRSAASTQLIQQDARY</sequence>
<dbReference type="CDD" id="cd11065">
    <property type="entry name" value="CYP64-like"/>
    <property type="match status" value="1"/>
</dbReference>
<evidence type="ECO:0000256" key="1">
    <source>
        <dbReference type="ARBA" id="ARBA00001971"/>
    </source>
</evidence>
<dbReference type="GeneID" id="64705543"/>
<dbReference type="InterPro" id="IPR001128">
    <property type="entry name" value="Cyt_P450"/>
</dbReference>
<keyword evidence="11" id="KW-0812">Transmembrane</keyword>
<dbReference type="OrthoDB" id="2789670at2759"/>
<name>A0A9P7FKD1_9AGAM</name>
<evidence type="ECO:0000256" key="4">
    <source>
        <dbReference type="ARBA" id="ARBA00022617"/>
    </source>
</evidence>
<evidence type="ECO:0000256" key="5">
    <source>
        <dbReference type="ARBA" id="ARBA00022723"/>
    </source>
</evidence>
<dbReference type="PRINTS" id="PR00463">
    <property type="entry name" value="EP450I"/>
</dbReference>
<evidence type="ECO:0000256" key="3">
    <source>
        <dbReference type="ARBA" id="ARBA00010617"/>
    </source>
</evidence>
<dbReference type="InterPro" id="IPR050364">
    <property type="entry name" value="Cytochrome_P450_fung"/>
</dbReference>
<dbReference type="GO" id="GO:0004497">
    <property type="term" value="F:monooxygenase activity"/>
    <property type="evidence" value="ECO:0007669"/>
    <property type="project" value="UniProtKB-KW"/>
</dbReference>
<evidence type="ECO:0000313" key="12">
    <source>
        <dbReference type="EMBL" id="KAG2119058.1"/>
    </source>
</evidence>
<evidence type="ECO:0000313" key="13">
    <source>
        <dbReference type="Proteomes" id="UP000823399"/>
    </source>
</evidence>
<dbReference type="Pfam" id="PF00067">
    <property type="entry name" value="p450"/>
    <property type="match status" value="1"/>
</dbReference>
<comment type="similarity">
    <text evidence="3 10">Belongs to the cytochrome P450 family.</text>
</comment>
<proteinExistence type="inferred from homology"/>
<dbReference type="PANTHER" id="PTHR46300:SF7">
    <property type="entry name" value="P450, PUTATIVE (EUROFUNG)-RELATED"/>
    <property type="match status" value="1"/>
</dbReference>
<keyword evidence="6 10" id="KW-0560">Oxidoreductase</keyword>
<dbReference type="PANTHER" id="PTHR46300">
    <property type="entry name" value="P450, PUTATIVE (EUROFUNG)-RELATED-RELATED"/>
    <property type="match status" value="1"/>
</dbReference>
<dbReference type="InterPro" id="IPR002401">
    <property type="entry name" value="Cyt_P450_E_grp-I"/>
</dbReference>
<dbReference type="Gene3D" id="1.10.630.10">
    <property type="entry name" value="Cytochrome P450"/>
    <property type="match status" value="1"/>
</dbReference>
<comment type="cofactor">
    <cofactor evidence="1 9">
        <name>heme</name>
        <dbReference type="ChEBI" id="CHEBI:30413"/>
    </cofactor>
</comment>
<organism evidence="12 13">
    <name type="scientific">Suillus discolor</name>
    <dbReference type="NCBI Taxonomy" id="1912936"/>
    <lineage>
        <taxon>Eukaryota</taxon>
        <taxon>Fungi</taxon>
        <taxon>Dikarya</taxon>
        <taxon>Basidiomycota</taxon>
        <taxon>Agaricomycotina</taxon>
        <taxon>Agaricomycetes</taxon>
        <taxon>Agaricomycetidae</taxon>
        <taxon>Boletales</taxon>
        <taxon>Suillineae</taxon>
        <taxon>Suillaceae</taxon>
        <taxon>Suillus</taxon>
    </lineage>
</organism>
<evidence type="ECO:0000256" key="8">
    <source>
        <dbReference type="ARBA" id="ARBA00023033"/>
    </source>
</evidence>
<dbReference type="InterPro" id="IPR017972">
    <property type="entry name" value="Cyt_P450_CS"/>
</dbReference>
<keyword evidence="11" id="KW-0472">Membrane</keyword>
<keyword evidence="11" id="KW-1133">Transmembrane helix</keyword>
<evidence type="ECO:0000256" key="11">
    <source>
        <dbReference type="SAM" id="Phobius"/>
    </source>
</evidence>
<dbReference type="InterPro" id="IPR036396">
    <property type="entry name" value="Cyt_P450_sf"/>
</dbReference>
<keyword evidence="13" id="KW-1185">Reference proteome</keyword>
<keyword evidence="4 9" id="KW-0349">Heme</keyword>
<keyword evidence="7 9" id="KW-0408">Iron</keyword>
<dbReference type="GO" id="GO:0005506">
    <property type="term" value="F:iron ion binding"/>
    <property type="evidence" value="ECO:0007669"/>
    <property type="project" value="InterPro"/>
</dbReference>
<gene>
    <name evidence="12" type="ORF">F5147DRAFT_801772</name>
</gene>
<comment type="pathway">
    <text evidence="2">Secondary metabolite biosynthesis.</text>
</comment>
<evidence type="ECO:0000256" key="10">
    <source>
        <dbReference type="RuleBase" id="RU000461"/>
    </source>
</evidence>